<evidence type="ECO:0000259" key="4">
    <source>
        <dbReference type="PROSITE" id="PS01031"/>
    </source>
</evidence>
<organism evidence="5 6">
    <name type="scientific">Trichodelitschia bisporula</name>
    <dbReference type="NCBI Taxonomy" id="703511"/>
    <lineage>
        <taxon>Eukaryota</taxon>
        <taxon>Fungi</taxon>
        <taxon>Dikarya</taxon>
        <taxon>Ascomycota</taxon>
        <taxon>Pezizomycotina</taxon>
        <taxon>Dothideomycetes</taxon>
        <taxon>Dothideomycetes incertae sedis</taxon>
        <taxon>Phaeotrichales</taxon>
        <taxon>Phaeotrichaceae</taxon>
        <taxon>Trichodelitschia</taxon>
    </lineage>
</organism>
<dbReference type="Pfam" id="PF00011">
    <property type="entry name" value="HSP20"/>
    <property type="match status" value="1"/>
</dbReference>
<dbReference type="CDD" id="cd06464">
    <property type="entry name" value="ACD_sHsps-like"/>
    <property type="match status" value="1"/>
</dbReference>
<dbReference type="SUPFAM" id="SSF49764">
    <property type="entry name" value="HSP20-like chaperones"/>
    <property type="match status" value="1"/>
</dbReference>
<dbReference type="PROSITE" id="PS01031">
    <property type="entry name" value="SHSP"/>
    <property type="match status" value="1"/>
</dbReference>
<dbReference type="InterPro" id="IPR002068">
    <property type="entry name" value="A-crystallin/Hsp20_dom"/>
</dbReference>
<evidence type="ECO:0000256" key="2">
    <source>
        <dbReference type="PROSITE-ProRule" id="PRU00285"/>
    </source>
</evidence>
<name>A0A6G1HZ71_9PEZI</name>
<proteinExistence type="inferred from homology"/>
<gene>
    <name evidence="5" type="ORF">EJ06DRAFT_529342</name>
</gene>
<dbReference type="PANTHER" id="PTHR11527">
    <property type="entry name" value="HEAT-SHOCK PROTEIN 20 FAMILY MEMBER"/>
    <property type="match status" value="1"/>
</dbReference>
<evidence type="ECO:0000313" key="6">
    <source>
        <dbReference type="Proteomes" id="UP000799640"/>
    </source>
</evidence>
<keyword evidence="1" id="KW-0346">Stress response</keyword>
<dbReference type="Proteomes" id="UP000799640">
    <property type="component" value="Unassembled WGS sequence"/>
</dbReference>
<dbReference type="InterPro" id="IPR008978">
    <property type="entry name" value="HSP20-like_chaperone"/>
</dbReference>
<dbReference type="InterPro" id="IPR031107">
    <property type="entry name" value="Small_HSP"/>
</dbReference>
<protein>
    <submittedName>
        <fullName evidence="5">HSP20-like chaperone</fullName>
    </submittedName>
</protein>
<sequence>MPSDKIMSLINLIHPLHTNLADPSQRPVHMIREIITDPWISDLFSGHTPHVRSRLAPDPHDSDISFHHAQDEVLTPPSFDVRESDTYYFLEGEFPGLATKRDILIEWSGTRMLIVEATIQKTDVVAEWGLDGSSTDRVGAGAVVAAPPLETEIPEAHVGLRHDGEELHGRPARHGRQARLKTLLNERHTGALYRSFTFPKEVNMDGLKARLSHGLLKILVPKAHVDEKSPKEERRRVHIED</sequence>
<dbReference type="EMBL" id="ML996693">
    <property type="protein sequence ID" value="KAF2401211.1"/>
    <property type="molecule type" value="Genomic_DNA"/>
</dbReference>
<dbReference type="OrthoDB" id="1431247at2759"/>
<reference evidence="5" key="1">
    <citation type="journal article" date="2020" name="Stud. Mycol.">
        <title>101 Dothideomycetes genomes: a test case for predicting lifestyles and emergence of pathogens.</title>
        <authorList>
            <person name="Haridas S."/>
            <person name="Albert R."/>
            <person name="Binder M."/>
            <person name="Bloem J."/>
            <person name="Labutti K."/>
            <person name="Salamov A."/>
            <person name="Andreopoulos B."/>
            <person name="Baker S."/>
            <person name="Barry K."/>
            <person name="Bills G."/>
            <person name="Bluhm B."/>
            <person name="Cannon C."/>
            <person name="Castanera R."/>
            <person name="Culley D."/>
            <person name="Daum C."/>
            <person name="Ezra D."/>
            <person name="Gonzalez J."/>
            <person name="Henrissat B."/>
            <person name="Kuo A."/>
            <person name="Liang C."/>
            <person name="Lipzen A."/>
            <person name="Lutzoni F."/>
            <person name="Magnuson J."/>
            <person name="Mondo S."/>
            <person name="Nolan M."/>
            <person name="Ohm R."/>
            <person name="Pangilinan J."/>
            <person name="Park H.-J."/>
            <person name="Ramirez L."/>
            <person name="Alfaro M."/>
            <person name="Sun H."/>
            <person name="Tritt A."/>
            <person name="Yoshinaga Y."/>
            <person name="Zwiers L.-H."/>
            <person name="Turgeon B."/>
            <person name="Goodwin S."/>
            <person name="Spatafora J."/>
            <person name="Crous P."/>
            <person name="Grigoriev I."/>
        </authorList>
    </citation>
    <scope>NUCLEOTIDE SEQUENCE</scope>
    <source>
        <strain evidence="5">CBS 262.69</strain>
    </source>
</reference>
<dbReference type="Gene3D" id="2.60.40.790">
    <property type="match status" value="1"/>
</dbReference>
<feature type="domain" description="SHSP" evidence="4">
    <location>
        <begin position="69"/>
        <end position="240"/>
    </location>
</feature>
<accession>A0A6G1HZ71</accession>
<comment type="similarity">
    <text evidence="2 3">Belongs to the small heat shock protein (HSP20) family.</text>
</comment>
<keyword evidence="6" id="KW-1185">Reference proteome</keyword>
<dbReference type="AlphaFoldDB" id="A0A6G1HZ71"/>
<evidence type="ECO:0000313" key="5">
    <source>
        <dbReference type="EMBL" id="KAF2401211.1"/>
    </source>
</evidence>
<evidence type="ECO:0000256" key="1">
    <source>
        <dbReference type="ARBA" id="ARBA00023016"/>
    </source>
</evidence>
<evidence type="ECO:0000256" key="3">
    <source>
        <dbReference type="RuleBase" id="RU003616"/>
    </source>
</evidence>